<proteinExistence type="predicted"/>
<gene>
    <name evidence="4" type="ORF">DCC35_15640</name>
</gene>
<dbReference type="InterPro" id="IPR001296">
    <property type="entry name" value="Glyco_trans_1"/>
</dbReference>
<dbReference type="SUPFAM" id="SSF53756">
    <property type="entry name" value="UDP-Glycosyltransferase/glycogen phosphorylase"/>
    <property type="match status" value="1"/>
</dbReference>
<keyword evidence="5" id="KW-1185">Reference proteome</keyword>
<evidence type="ECO:0000256" key="1">
    <source>
        <dbReference type="ARBA" id="ARBA00022679"/>
    </source>
</evidence>
<organism evidence="4 5">
    <name type="scientific">Mangrovivirga cuniculi</name>
    <dbReference type="NCBI Taxonomy" id="2715131"/>
    <lineage>
        <taxon>Bacteria</taxon>
        <taxon>Pseudomonadati</taxon>
        <taxon>Bacteroidota</taxon>
        <taxon>Cytophagia</taxon>
        <taxon>Cytophagales</taxon>
        <taxon>Mangrovivirgaceae</taxon>
        <taxon>Mangrovivirga</taxon>
    </lineage>
</organism>
<feature type="domain" description="Glycosyl transferase family 1" evidence="2">
    <location>
        <begin position="190"/>
        <end position="352"/>
    </location>
</feature>
<reference evidence="4 5" key="1">
    <citation type="submission" date="2018-04" db="EMBL/GenBank/DDBJ databases">
        <title>Complete genome uncultured novel isolate.</title>
        <authorList>
            <person name="Merlino G."/>
        </authorList>
    </citation>
    <scope>NUCLEOTIDE SEQUENCE [LARGE SCALE GENOMIC DNA]</scope>
    <source>
        <strain evidence="5">R1DC9</strain>
    </source>
</reference>
<accession>A0A4D7JRC3</accession>
<keyword evidence="1 4" id="KW-0808">Transferase</keyword>
<evidence type="ECO:0000313" key="5">
    <source>
        <dbReference type="Proteomes" id="UP000298616"/>
    </source>
</evidence>
<dbReference type="Pfam" id="PF13439">
    <property type="entry name" value="Glyco_transf_4"/>
    <property type="match status" value="1"/>
</dbReference>
<evidence type="ECO:0000259" key="2">
    <source>
        <dbReference type="Pfam" id="PF00534"/>
    </source>
</evidence>
<dbReference type="GO" id="GO:0016757">
    <property type="term" value="F:glycosyltransferase activity"/>
    <property type="evidence" value="ECO:0007669"/>
    <property type="project" value="InterPro"/>
</dbReference>
<protein>
    <submittedName>
        <fullName evidence="4">Glycosyltransferase family 1 protein</fullName>
    </submittedName>
</protein>
<evidence type="ECO:0000259" key="3">
    <source>
        <dbReference type="Pfam" id="PF13439"/>
    </source>
</evidence>
<dbReference type="KEGG" id="fpf:DCC35_15640"/>
<dbReference type="Proteomes" id="UP000298616">
    <property type="component" value="Chromosome"/>
</dbReference>
<dbReference type="Pfam" id="PF00534">
    <property type="entry name" value="Glycos_transf_1"/>
    <property type="match status" value="1"/>
</dbReference>
<dbReference type="InterPro" id="IPR028098">
    <property type="entry name" value="Glyco_trans_4-like_N"/>
</dbReference>
<dbReference type="PANTHER" id="PTHR46401:SF2">
    <property type="entry name" value="GLYCOSYLTRANSFERASE WBBK-RELATED"/>
    <property type="match status" value="1"/>
</dbReference>
<dbReference type="EMBL" id="CP028923">
    <property type="protein sequence ID" value="QCK16070.1"/>
    <property type="molecule type" value="Genomic_DNA"/>
</dbReference>
<dbReference type="PANTHER" id="PTHR46401">
    <property type="entry name" value="GLYCOSYLTRANSFERASE WBBK-RELATED"/>
    <property type="match status" value="1"/>
</dbReference>
<evidence type="ECO:0000313" key="4">
    <source>
        <dbReference type="EMBL" id="QCK16070.1"/>
    </source>
</evidence>
<dbReference type="RefSeq" id="WP_137091669.1">
    <property type="nucleotide sequence ID" value="NZ_CP028923.1"/>
</dbReference>
<name>A0A4D7JRC3_9BACT</name>
<dbReference type="OrthoDB" id="9801609at2"/>
<sequence>MFKIGYDAKRAFNNFTGLGNYSRTLIRSIADNYPDNELYLFTPKVKNKPVVEQFKNSDHFQIVLPESKMKSYWRTYGITKLLKDKNIDIYHGLSNELPSNIQSAHIKSVVTIHDLIFKIHPEHFPFIDRKIYEYKCQSACMKSDKIIAISESAKNDIIKFYNTPEEKIEVIYQACGEQYQKVKLEEELKQVKEKHKLPGEFILFVGTINDRKNLKGLIKAIAALPENNRIPVVVVGKGKRYKKESIEMIRAKGLQKYFYFYRDIDDDDLASFYQLSSAFIYPSLYEGFGIPVIEALNSKTPVLASNTSSIPEAGGDAAEYFDPYNPDEMANAISKVIESDSLQKEMISKGIEHARKFSSDNAAEKIMACYKELAG</sequence>
<dbReference type="Gene3D" id="3.40.50.2000">
    <property type="entry name" value="Glycogen Phosphorylase B"/>
    <property type="match status" value="2"/>
</dbReference>
<dbReference type="AlphaFoldDB" id="A0A4D7JRC3"/>
<feature type="domain" description="Glycosyltransferase subfamily 4-like N-terminal" evidence="3">
    <location>
        <begin position="17"/>
        <end position="172"/>
    </location>
</feature>
<dbReference type="CDD" id="cd03809">
    <property type="entry name" value="GT4_MtfB-like"/>
    <property type="match status" value="1"/>
</dbReference>